<evidence type="ECO:0000256" key="2">
    <source>
        <dbReference type="ARBA" id="ARBA00022857"/>
    </source>
</evidence>
<reference evidence="4 5" key="1">
    <citation type="submission" date="2023-01" db="EMBL/GenBank/DDBJ databases">
        <title>Analysis of 21 Apiospora genomes using comparative genomics revels a genus with tremendous synthesis potential of carbohydrate active enzymes and secondary metabolites.</title>
        <authorList>
            <person name="Sorensen T."/>
        </authorList>
    </citation>
    <scope>NUCLEOTIDE SEQUENCE [LARGE SCALE GENOMIC DNA]</scope>
    <source>
        <strain evidence="4 5">CBS 117206</strain>
    </source>
</reference>
<evidence type="ECO:0000256" key="3">
    <source>
        <dbReference type="ARBA" id="ARBA00023002"/>
    </source>
</evidence>
<keyword evidence="5" id="KW-1185">Reference proteome</keyword>
<dbReference type="Gene3D" id="3.40.50.720">
    <property type="entry name" value="NAD(P)-binding Rossmann-like Domain"/>
    <property type="match status" value="1"/>
</dbReference>
<comment type="similarity">
    <text evidence="1">Belongs to the short-chain dehydrogenases/reductases (SDR) family.</text>
</comment>
<dbReference type="EMBL" id="JAQQWP010000008">
    <property type="protein sequence ID" value="KAK8105533.1"/>
    <property type="molecule type" value="Genomic_DNA"/>
</dbReference>
<evidence type="ECO:0008006" key="6">
    <source>
        <dbReference type="Google" id="ProtNLM"/>
    </source>
</evidence>
<comment type="caution">
    <text evidence="4">The sequence shown here is derived from an EMBL/GenBank/DDBJ whole genome shotgun (WGS) entry which is preliminary data.</text>
</comment>
<organism evidence="4 5">
    <name type="scientific">Apiospora kogelbergensis</name>
    <dbReference type="NCBI Taxonomy" id="1337665"/>
    <lineage>
        <taxon>Eukaryota</taxon>
        <taxon>Fungi</taxon>
        <taxon>Dikarya</taxon>
        <taxon>Ascomycota</taxon>
        <taxon>Pezizomycotina</taxon>
        <taxon>Sordariomycetes</taxon>
        <taxon>Xylariomycetidae</taxon>
        <taxon>Amphisphaeriales</taxon>
        <taxon>Apiosporaceae</taxon>
        <taxon>Apiospora</taxon>
    </lineage>
</organism>
<dbReference type="AlphaFoldDB" id="A0AAW0QSL8"/>
<keyword evidence="3" id="KW-0560">Oxidoreductase</keyword>
<dbReference type="SUPFAM" id="SSF51735">
    <property type="entry name" value="NAD(P)-binding Rossmann-fold domains"/>
    <property type="match status" value="1"/>
</dbReference>
<dbReference type="InterPro" id="IPR051468">
    <property type="entry name" value="Fungal_SecMetab_SDRs"/>
</dbReference>
<dbReference type="GO" id="GO:0005737">
    <property type="term" value="C:cytoplasm"/>
    <property type="evidence" value="ECO:0007669"/>
    <property type="project" value="TreeGrafter"/>
</dbReference>
<dbReference type="PRINTS" id="PR00081">
    <property type="entry name" value="GDHRDH"/>
</dbReference>
<name>A0AAW0QSL8_9PEZI</name>
<protein>
    <recommendedName>
        <fullName evidence="6">Short chain dehydrogenase</fullName>
    </recommendedName>
</protein>
<sequence length="142" mass="15376">MAPTDVLITGPNRGLGKGLAQRFFAKPDHVVVAANRDPEGLTSMVLHDLLKGEDSRLILVKLDSSIEYSPSEAVKVLIEQGIKSLDTVVANAGISVVYPIVSDHIRGEGARYTDTSRPTFWVLYGCTRLCPHCCESPPSRNG</sequence>
<dbReference type="InterPro" id="IPR036291">
    <property type="entry name" value="NAD(P)-bd_dom_sf"/>
</dbReference>
<dbReference type="Pfam" id="PF00106">
    <property type="entry name" value="adh_short"/>
    <property type="match status" value="1"/>
</dbReference>
<gene>
    <name evidence="4" type="ORF">PG999_008892</name>
</gene>
<dbReference type="GO" id="GO:0016491">
    <property type="term" value="F:oxidoreductase activity"/>
    <property type="evidence" value="ECO:0007669"/>
    <property type="project" value="UniProtKB-KW"/>
</dbReference>
<dbReference type="PANTHER" id="PTHR43544:SF7">
    <property type="entry name" value="NADB-LER2"/>
    <property type="match status" value="1"/>
</dbReference>
<accession>A0AAW0QSL8</accession>
<proteinExistence type="inferred from homology"/>
<evidence type="ECO:0000313" key="4">
    <source>
        <dbReference type="EMBL" id="KAK8105533.1"/>
    </source>
</evidence>
<dbReference type="InterPro" id="IPR002347">
    <property type="entry name" value="SDR_fam"/>
</dbReference>
<dbReference type="PANTHER" id="PTHR43544">
    <property type="entry name" value="SHORT-CHAIN DEHYDROGENASE/REDUCTASE"/>
    <property type="match status" value="1"/>
</dbReference>
<keyword evidence="2" id="KW-0521">NADP</keyword>
<evidence type="ECO:0000313" key="5">
    <source>
        <dbReference type="Proteomes" id="UP001392437"/>
    </source>
</evidence>
<evidence type="ECO:0000256" key="1">
    <source>
        <dbReference type="ARBA" id="ARBA00006484"/>
    </source>
</evidence>
<dbReference type="Proteomes" id="UP001392437">
    <property type="component" value="Unassembled WGS sequence"/>
</dbReference>